<dbReference type="GO" id="GO:0035861">
    <property type="term" value="C:site of double-strand break"/>
    <property type="evidence" value="ECO:0007669"/>
    <property type="project" value="TreeGrafter"/>
</dbReference>
<reference evidence="1" key="1">
    <citation type="submission" date="2022-03" db="EMBL/GenBank/DDBJ databases">
        <authorList>
            <person name="Lindestad O."/>
        </authorList>
    </citation>
    <scope>NUCLEOTIDE SEQUENCE</scope>
</reference>
<dbReference type="GO" id="GO:0046975">
    <property type="term" value="F:histone H3K36 methyltransferase activity"/>
    <property type="evidence" value="ECO:0007669"/>
    <property type="project" value="TreeGrafter"/>
</dbReference>
<dbReference type="OrthoDB" id="10428803at2759"/>
<dbReference type="EMBL" id="CAKXAJ010025746">
    <property type="protein sequence ID" value="CAH2243447.1"/>
    <property type="molecule type" value="Genomic_DNA"/>
</dbReference>
<dbReference type="PANTHER" id="PTHR46060:SF2">
    <property type="entry name" value="HISTONE-LYSINE N-METHYLTRANSFERASE SETMAR"/>
    <property type="match status" value="1"/>
</dbReference>
<proteinExistence type="predicted"/>
<gene>
    <name evidence="1" type="primary">jg9363</name>
    <name evidence="1" type="ORF">PAEG_LOCUS19595</name>
</gene>
<dbReference type="AlphaFoldDB" id="A0A8S4S1F4"/>
<dbReference type="GO" id="GO:0042800">
    <property type="term" value="F:histone H3K4 methyltransferase activity"/>
    <property type="evidence" value="ECO:0007669"/>
    <property type="project" value="TreeGrafter"/>
</dbReference>
<dbReference type="GO" id="GO:0044547">
    <property type="term" value="F:DNA topoisomerase binding"/>
    <property type="evidence" value="ECO:0007669"/>
    <property type="project" value="TreeGrafter"/>
</dbReference>
<accession>A0A8S4S1F4</accession>
<dbReference type="GO" id="GO:0000793">
    <property type="term" value="C:condensed chromosome"/>
    <property type="evidence" value="ECO:0007669"/>
    <property type="project" value="TreeGrafter"/>
</dbReference>
<protein>
    <submittedName>
        <fullName evidence="1">Jg9363 protein</fullName>
    </submittedName>
</protein>
<dbReference type="GO" id="GO:0006303">
    <property type="term" value="P:double-strand break repair via nonhomologous end joining"/>
    <property type="evidence" value="ECO:0007669"/>
    <property type="project" value="TreeGrafter"/>
</dbReference>
<sequence length="184" mass="20815">MENLQYRVIYEYMFYRGTSAAEPVRRMDDFVCWTSAGVVHYSFLKSGQTITADALMMEKLASKQSWLVSRRRQLLLQDNARPQTAQQTATKLEKLQLSGVATEVPEKTCSGLGRWRSSLEDTCEVPPIPHPLLLATPDDLLILSSVNTHMHACSDGRTLYTSTRHYTAGHHSTVSIQYALFSWT</sequence>
<dbReference type="GO" id="GO:0000729">
    <property type="term" value="P:DNA double-strand break processing"/>
    <property type="evidence" value="ECO:0007669"/>
    <property type="project" value="TreeGrafter"/>
</dbReference>
<dbReference type="Proteomes" id="UP000838756">
    <property type="component" value="Unassembled WGS sequence"/>
</dbReference>
<name>A0A8S4S1F4_9NEOP</name>
<dbReference type="GO" id="GO:0000014">
    <property type="term" value="F:single-stranded DNA endodeoxyribonuclease activity"/>
    <property type="evidence" value="ECO:0007669"/>
    <property type="project" value="TreeGrafter"/>
</dbReference>
<dbReference type="GO" id="GO:0003690">
    <property type="term" value="F:double-stranded DNA binding"/>
    <property type="evidence" value="ECO:0007669"/>
    <property type="project" value="TreeGrafter"/>
</dbReference>
<dbReference type="InterPro" id="IPR036397">
    <property type="entry name" value="RNaseH_sf"/>
</dbReference>
<evidence type="ECO:0000313" key="1">
    <source>
        <dbReference type="EMBL" id="CAH2243447.1"/>
    </source>
</evidence>
<dbReference type="GO" id="GO:0044774">
    <property type="term" value="P:mitotic DNA integrity checkpoint signaling"/>
    <property type="evidence" value="ECO:0007669"/>
    <property type="project" value="TreeGrafter"/>
</dbReference>
<dbReference type="GO" id="GO:0003697">
    <property type="term" value="F:single-stranded DNA binding"/>
    <property type="evidence" value="ECO:0007669"/>
    <property type="project" value="TreeGrafter"/>
</dbReference>
<dbReference type="GO" id="GO:0015074">
    <property type="term" value="P:DNA integration"/>
    <property type="evidence" value="ECO:0007669"/>
    <property type="project" value="TreeGrafter"/>
</dbReference>
<evidence type="ECO:0000313" key="2">
    <source>
        <dbReference type="Proteomes" id="UP000838756"/>
    </source>
</evidence>
<dbReference type="Gene3D" id="3.30.420.10">
    <property type="entry name" value="Ribonuclease H-like superfamily/Ribonuclease H"/>
    <property type="match status" value="1"/>
</dbReference>
<organism evidence="1 2">
    <name type="scientific">Pararge aegeria aegeria</name>
    <dbReference type="NCBI Taxonomy" id="348720"/>
    <lineage>
        <taxon>Eukaryota</taxon>
        <taxon>Metazoa</taxon>
        <taxon>Ecdysozoa</taxon>
        <taxon>Arthropoda</taxon>
        <taxon>Hexapoda</taxon>
        <taxon>Insecta</taxon>
        <taxon>Pterygota</taxon>
        <taxon>Neoptera</taxon>
        <taxon>Endopterygota</taxon>
        <taxon>Lepidoptera</taxon>
        <taxon>Glossata</taxon>
        <taxon>Ditrysia</taxon>
        <taxon>Papilionoidea</taxon>
        <taxon>Nymphalidae</taxon>
        <taxon>Satyrinae</taxon>
        <taxon>Satyrini</taxon>
        <taxon>Parargina</taxon>
        <taxon>Pararge</taxon>
    </lineage>
</organism>
<keyword evidence="2" id="KW-1185">Reference proteome</keyword>
<dbReference type="GO" id="GO:0005634">
    <property type="term" value="C:nucleus"/>
    <property type="evidence" value="ECO:0007669"/>
    <property type="project" value="TreeGrafter"/>
</dbReference>
<dbReference type="GO" id="GO:0031297">
    <property type="term" value="P:replication fork processing"/>
    <property type="evidence" value="ECO:0007669"/>
    <property type="project" value="TreeGrafter"/>
</dbReference>
<comment type="caution">
    <text evidence="1">The sequence shown here is derived from an EMBL/GenBank/DDBJ whole genome shotgun (WGS) entry which is preliminary data.</text>
</comment>
<dbReference type="InterPro" id="IPR052709">
    <property type="entry name" value="Transposase-MT_Hybrid"/>
</dbReference>
<dbReference type="PANTHER" id="PTHR46060">
    <property type="entry name" value="MARINER MOS1 TRANSPOSASE-LIKE PROTEIN"/>
    <property type="match status" value="1"/>
</dbReference>